<protein>
    <recommendedName>
        <fullName evidence="2">DH domain-containing protein</fullName>
    </recommendedName>
</protein>
<dbReference type="GO" id="GO:0005737">
    <property type="term" value="C:cytoplasm"/>
    <property type="evidence" value="ECO:0007669"/>
    <property type="project" value="TreeGrafter"/>
</dbReference>
<dbReference type="AlphaFoldDB" id="A0A9P5N2P7"/>
<proteinExistence type="predicted"/>
<reference evidence="3" key="1">
    <citation type="submission" date="2019-10" db="EMBL/GenBank/DDBJ databases">
        <authorList>
            <consortium name="DOE Joint Genome Institute"/>
            <person name="Kuo A."/>
            <person name="Miyauchi S."/>
            <person name="Kiss E."/>
            <person name="Drula E."/>
            <person name="Kohler A."/>
            <person name="Sanchez-Garcia M."/>
            <person name="Andreopoulos B."/>
            <person name="Barry K.W."/>
            <person name="Bonito G."/>
            <person name="Buee M."/>
            <person name="Carver A."/>
            <person name="Chen C."/>
            <person name="Cichocki N."/>
            <person name="Clum A."/>
            <person name="Culley D."/>
            <person name="Crous P.W."/>
            <person name="Fauchery L."/>
            <person name="Girlanda M."/>
            <person name="Hayes R."/>
            <person name="Keri Z."/>
            <person name="LaButti K."/>
            <person name="Lipzen A."/>
            <person name="Lombard V."/>
            <person name="Magnuson J."/>
            <person name="Maillard F."/>
            <person name="Morin E."/>
            <person name="Murat C."/>
            <person name="Nolan M."/>
            <person name="Ohm R."/>
            <person name="Pangilinan J."/>
            <person name="Pereira M."/>
            <person name="Perotto S."/>
            <person name="Peter M."/>
            <person name="Riley R."/>
            <person name="Sitrit Y."/>
            <person name="Stielow B."/>
            <person name="Szollosi G."/>
            <person name="Zifcakova L."/>
            <person name="Stursova M."/>
            <person name="Spatafora J.W."/>
            <person name="Tedersoo L."/>
            <person name="Vaario L.-M."/>
            <person name="Yamada A."/>
            <person name="Yan M."/>
            <person name="Wang P."/>
            <person name="Xu J."/>
            <person name="Bruns T."/>
            <person name="Baldrian P."/>
            <person name="Vilgalys R."/>
            <person name="Henrissat B."/>
            <person name="Grigoriev I.V."/>
            <person name="Hibbett D."/>
            <person name="Nagy L.G."/>
            <person name="Martin F.M."/>
        </authorList>
    </citation>
    <scope>NUCLEOTIDE SEQUENCE</scope>
    <source>
        <strain evidence="3">Prilba</strain>
    </source>
</reference>
<dbReference type="OrthoDB" id="1716625at2759"/>
<comment type="caution">
    <text evidence="3">The sequence shown here is derived from an EMBL/GenBank/DDBJ whole genome shotgun (WGS) entry which is preliminary data.</text>
</comment>
<dbReference type="InterPro" id="IPR035899">
    <property type="entry name" value="DBL_dom_sf"/>
</dbReference>
<feature type="region of interest" description="Disordered" evidence="1">
    <location>
        <begin position="763"/>
        <end position="788"/>
    </location>
</feature>
<dbReference type="InterPro" id="IPR011993">
    <property type="entry name" value="PH-like_dom_sf"/>
</dbReference>
<evidence type="ECO:0000313" key="3">
    <source>
        <dbReference type="EMBL" id="KAF8484834.1"/>
    </source>
</evidence>
<dbReference type="Gene3D" id="1.20.900.10">
    <property type="entry name" value="Dbl homology (DH) domain"/>
    <property type="match status" value="2"/>
</dbReference>
<feature type="region of interest" description="Disordered" evidence="1">
    <location>
        <begin position="698"/>
        <end position="728"/>
    </location>
</feature>
<feature type="region of interest" description="Disordered" evidence="1">
    <location>
        <begin position="832"/>
        <end position="867"/>
    </location>
</feature>
<sequence>MLVSPKALTLPLLSPSYSATFVFGRQEEVLKDKDRDRDKDREKRALLGDIELNAIRRNAVQLLELHEALYSMLSDAIRASGWSAGLNALEGSGEPGSELFCTDNEDTEQRFESALRGVAMLFTAQAATFNVYEAFCAEHPGAIEIVKSIQRKRPVEWDAFERHCTELLAANLIPDDGSPQERDSAAEKEEDTSLGERYPDADSNVQDEEVLHCQQLPTTSLDNNSPLPWGYSHSSHDLTRVAVTSSKDTKKENFAERDPRLRLQFEDYLIKPVQRICKYPLLFGSLTHERRPQALNGADAIVMDAKQAMTDAAALVDNANFSHLQLQQTSRISARLSAPAPVLAFIRSLSPCTLAGSLDVVRAPALKAKYLAAFLYEGGFLALAKVNRGPRYDLRYWFSLEGFEVFDTTDDAPLLPYSFRLCDQRHEFEIAASCQREKQVWMDALRGCLTSRPAWPSGTAPSSLEPPPAAVETHSPVDEQVSALPTIQSIPEIASHKPASQSSPLQRQKSAPRAEFPAPRGLSEPPPSRRESAASLMSIFGPVIDPDAVTVTRASPQARSIVDALLEDVFSAACLSARSYAGAHSETLFHVSPKFGAAAKSRLTKRESVLVRRRRSYVDLADRPQSLKASRKVQPPKVPPILALDCITSVEQVGIVPLVPSPDGLFDSPTVVSQCSSATGSREGSSAASPLAITLELPSSLPDTCSPSGSDPKSLGTKSEDLLSVREVPPKRSRSLVDNFRGFILPHSAPPIRTLSVTRLSVLPTPTSSPTSTPPSPSQRRLSWRESIRRRSRSSPFVSADILDPGHHVEHVQAETASPGLFYLWNVEEPAAEGSGSPSQSTPPPTPRRSFLGSSSSAPRGSPTIPRNMLRSIFASFSRSPSSASVRPDL</sequence>
<dbReference type="Pfam" id="PF00621">
    <property type="entry name" value="RhoGEF"/>
    <property type="match status" value="1"/>
</dbReference>
<organism evidence="3 4">
    <name type="scientific">Russula ochroleuca</name>
    <dbReference type="NCBI Taxonomy" id="152965"/>
    <lineage>
        <taxon>Eukaryota</taxon>
        <taxon>Fungi</taxon>
        <taxon>Dikarya</taxon>
        <taxon>Basidiomycota</taxon>
        <taxon>Agaricomycotina</taxon>
        <taxon>Agaricomycetes</taxon>
        <taxon>Russulales</taxon>
        <taxon>Russulaceae</taxon>
        <taxon>Russula</taxon>
    </lineage>
</organism>
<dbReference type="Gene3D" id="2.30.29.30">
    <property type="entry name" value="Pleckstrin-homology domain (PH domain)/Phosphotyrosine-binding domain (PTB)"/>
    <property type="match status" value="1"/>
</dbReference>
<evidence type="ECO:0000256" key="1">
    <source>
        <dbReference type="SAM" id="MobiDB-lite"/>
    </source>
</evidence>
<feature type="compositionally biased region" description="Polar residues" evidence="1">
    <location>
        <begin position="701"/>
        <end position="711"/>
    </location>
</feature>
<feature type="domain" description="DH" evidence="2">
    <location>
        <begin position="51"/>
        <end position="319"/>
    </location>
</feature>
<feature type="region of interest" description="Disordered" evidence="1">
    <location>
        <begin position="171"/>
        <end position="200"/>
    </location>
</feature>
<dbReference type="SUPFAM" id="SSF50729">
    <property type="entry name" value="PH domain-like"/>
    <property type="match status" value="1"/>
</dbReference>
<evidence type="ECO:0000313" key="4">
    <source>
        <dbReference type="Proteomes" id="UP000759537"/>
    </source>
</evidence>
<dbReference type="EMBL" id="WHVB01000003">
    <property type="protein sequence ID" value="KAF8484834.1"/>
    <property type="molecule type" value="Genomic_DNA"/>
</dbReference>
<dbReference type="Proteomes" id="UP000759537">
    <property type="component" value="Unassembled WGS sequence"/>
</dbReference>
<accession>A0A9P5N2P7</accession>
<dbReference type="PANTHER" id="PTHR45818">
    <property type="entry name" value="PROTEIN VAV"/>
    <property type="match status" value="1"/>
</dbReference>
<dbReference type="InterPro" id="IPR000219">
    <property type="entry name" value="DH_dom"/>
</dbReference>
<name>A0A9P5N2P7_9AGAM</name>
<keyword evidence="4" id="KW-1185">Reference proteome</keyword>
<gene>
    <name evidence="3" type="ORF">DFH94DRAFT_716366</name>
</gene>
<evidence type="ECO:0000259" key="2">
    <source>
        <dbReference type="PROSITE" id="PS50010"/>
    </source>
</evidence>
<dbReference type="PANTHER" id="PTHR45818:SF3">
    <property type="entry name" value="PROTEIN VAV"/>
    <property type="match status" value="1"/>
</dbReference>
<reference evidence="3" key="2">
    <citation type="journal article" date="2020" name="Nat. Commun.">
        <title>Large-scale genome sequencing of mycorrhizal fungi provides insights into the early evolution of symbiotic traits.</title>
        <authorList>
            <person name="Miyauchi S."/>
            <person name="Kiss E."/>
            <person name="Kuo A."/>
            <person name="Drula E."/>
            <person name="Kohler A."/>
            <person name="Sanchez-Garcia M."/>
            <person name="Morin E."/>
            <person name="Andreopoulos B."/>
            <person name="Barry K.W."/>
            <person name="Bonito G."/>
            <person name="Buee M."/>
            <person name="Carver A."/>
            <person name="Chen C."/>
            <person name="Cichocki N."/>
            <person name="Clum A."/>
            <person name="Culley D."/>
            <person name="Crous P.W."/>
            <person name="Fauchery L."/>
            <person name="Girlanda M."/>
            <person name="Hayes R.D."/>
            <person name="Keri Z."/>
            <person name="LaButti K."/>
            <person name="Lipzen A."/>
            <person name="Lombard V."/>
            <person name="Magnuson J."/>
            <person name="Maillard F."/>
            <person name="Murat C."/>
            <person name="Nolan M."/>
            <person name="Ohm R.A."/>
            <person name="Pangilinan J."/>
            <person name="Pereira M.F."/>
            <person name="Perotto S."/>
            <person name="Peter M."/>
            <person name="Pfister S."/>
            <person name="Riley R."/>
            <person name="Sitrit Y."/>
            <person name="Stielow J.B."/>
            <person name="Szollosi G."/>
            <person name="Zifcakova L."/>
            <person name="Stursova M."/>
            <person name="Spatafora J.W."/>
            <person name="Tedersoo L."/>
            <person name="Vaario L.M."/>
            <person name="Yamada A."/>
            <person name="Yan M."/>
            <person name="Wang P."/>
            <person name="Xu J."/>
            <person name="Bruns T."/>
            <person name="Baldrian P."/>
            <person name="Vilgalys R."/>
            <person name="Dunand C."/>
            <person name="Henrissat B."/>
            <person name="Grigoriev I.V."/>
            <person name="Hibbett D."/>
            <person name="Nagy L.G."/>
            <person name="Martin F.M."/>
        </authorList>
    </citation>
    <scope>NUCLEOTIDE SEQUENCE</scope>
    <source>
        <strain evidence="3">Prilba</strain>
    </source>
</reference>
<feature type="region of interest" description="Disordered" evidence="1">
    <location>
        <begin position="492"/>
        <end position="533"/>
    </location>
</feature>
<dbReference type="SUPFAM" id="SSF48065">
    <property type="entry name" value="DBL homology domain (DH-domain)"/>
    <property type="match status" value="1"/>
</dbReference>
<feature type="compositionally biased region" description="Polar residues" evidence="1">
    <location>
        <begin position="498"/>
        <end position="509"/>
    </location>
</feature>
<dbReference type="PROSITE" id="PS50010">
    <property type="entry name" value="DH_2"/>
    <property type="match status" value="1"/>
</dbReference>
<feature type="compositionally biased region" description="Basic and acidic residues" evidence="1">
    <location>
        <begin position="718"/>
        <end position="728"/>
    </location>
</feature>
<dbReference type="GO" id="GO:0005085">
    <property type="term" value="F:guanyl-nucleotide exchange factor activity"/>
    <property type="evidence" value="ECO:0007669"/>
    <property type="project" value="InterPro"/>
</dbReference>